<evidence type="ECO:0000313" key="10">
    <source>
        <dbReference type="Proteomes" id="UP000232491"/>
    </source>
</evidence>
<feature type="domain" description="EamA" evidence="7">
    <location>
        <begin position="27"/>
        <end position="165"/>
    </location>
</feature>
<reference evidence="9 11" key="2">
    <citation type="submission" date="2019-10" db="EMBL/GenBank/DDBJ databases">
        <authorList>
            <consortium name="Melissa Lawson"/>
            <person name="O'neill I."/>
        </authorList>
    </citation>
    <scope>NUCLEOTIDE SEQUENCE [LARGE SCALE GENOMIC DNA]</scope>
    <source>
        <strain evidence="9">LH_24</strain>
    </source>
</reference>
<gene>
    <name evidence="9" type="primary">yicL</name>
    <name evidence="8" type="ORF">BB215W447A_0108</name>
    <name evidence="9" type="ORF">BIFLH24_00962</name>
</gene>
<feature type="transmembrane region" description="Helical" evidence="6">
    <location>
        <begin position="180"/>
        <end position="200"/>
    </location>
</feature>
<evidence type="ECO:0000313" key="9">
    <source>
        <dbReference type="EMBL" id="VWQ18752.1"/>
    </source>
</evidence>
<evidence type="ECO:0000313" key="11">
    <source>
        <dbReference type="Proteomes" id="UP000494173"/>
    </source>
</evidence>
<feature type="transmembrane region" description="Helical" evidence="6">
    <location>
        <begin position="278"/>
        <end position="310"/>
    </location>
</feature>
<sequence length="311" mass="33349">MCEPKTAATNGQPTPTLERTPHDIFVGAGLALAGGVFWGVNATVSKLLMNDYHADPLWIACVRELLAGVVFLVCAGIFTPDKFINSLKDYRSYPRLLLCAFFCVLMVQVSYLKAIDWTNSGTATVLQTLNLLVVLVFVCIMGKRLPGKRESIGVVLAFVGTVLIATGGDLSQLSLPLPGLLWGLTDAVCTSLLAILPIALMAKWGNFMANGVMFIVSGLMLLPLVHPWTTAPALDWFGIGLMVFTVVFGTFGAYWLFLGGTQRCGAMRATMLGTSEPVTATITGVLFAGAVFTPTDLVGFAMIIIMVFLVR</sequence>
<comment type="subcellular location">
    <subcellularLocation>
        <location evidence="1">Membrane</location>
        <topology evidence="1">Multi-pass membrane protein</topology>
    </subcellularLocation>
</comment>
<keyword evidence="5 6" id="KW-0472">Membrane</keyword>
<protein>
    <submittedName>
        <fullName evidence="9">Inner membrane transporter YicL</fullName>
    </submittedName>
    <submittedName>
        <fullName evidence="8">Transporter drug/metabolite exporter family DUF6 domain</fullName>
    </submittedName>
</protein>
<dbReference type="EMBL" id="CABWKB010000012">
    <property type="protein sequence ID" value="VWQ18752.1"/>
    <property type="molecule type" value="Genomic_DNA"/>
</dbReference>
<organism evidence="8 10">
    <name type="scientific">Bifidobacterium breve</name>
    <dbReference type="NCBI Taxonomy" id="1685"/>
    <lineage>
        <taxon>Bacteria</taxon>
        <taxon>Bacillati</taxon>
        <taxon>Actinomycetota</taxon>
        <taxon>Actinomycetes</taxon>
        <taxon>Bifidobacteriales</taxon>
        <taxon>Bifidobacteriaceae</taxon>
        <taxon>Bifidobacterium</taxon>
    </lineage>
</organism>
<feature type="transmembrane region" description="Helical" evidence="6">
    <location>
        <begin position="123"/>
        <end position="140"/>
    </location>
</feature>
<dbReference type="InterPro" id="IPR037185">
    <property type="entry name" value="EmrE-like"/>
</dbReference>
<name>A0A0L0LW23_BIFBR</name>
<evidence type="ECO:0000259" key="7">
    <source>
        <dbReference type="Pfam" id="PF00892"/>
    </source>
</evidence>
<feature type="transmembrane region" description="Helical" evidence="6">
    <location>
        <begin position="152"/>
        <end position="168"/>
    </location>
</feature>
<keyword evidence="3 6" id="KW-0812">Transmembrane</keyword>
<evidence type="ECO:0000256" key="5">
    <source>
        <dbReference type="ARBA" id="ARBA00023136"/>
    </source>
</evidence>
<dbReference type="Proteomes" id="UP000232491">
    <property type="component" value="Chromosome"/>
</dbReference>
<feature type="transmembrane region" description="Helical" evidence="6">
    <location>
        <begin position="56"/>
        <end position="80"/>
    </location>
</feature>
<dbReference type="SUPFAM" id="SSF103481">
    <property type="entry name" value="Multidrug resistance efflux transporter EmrE"/>
    <property type="match status" value="2"/>
</dbReference>
<dbReference type="GO" id="GO:0016020">
    <property type="term" value="C:membrane"/>
    <property type="evidence" value="ECO:0007669"/>
    <property type="project" value="UniProtKB-SubCell"/>
</dbReference>
<dbReference type="Proteomes" id="UP000494173">
    <property type="component" value="Unassembled WGS sequence"/>
</dbReference>
<evidence type="ECO:0000256" key="1">
    <source>
        <dbReference type="ARBA" id="ARBA00004141"/>
    </source>
</evidence>
<evidence type="ECO:0000256" key="4">
    <source>
        <dbReference type="ARBA" id="ARBA00022989"/>
    </source>
</evidence>
<accession>A0A0L0LW23</accession>
<dbReference type="PANTHER" id="PTHR32322">
    <property type="entry name" value="INNER MEMBRANE TRANSPORTER"/>
    <property type="match status" value="1"/>
</dbReference>
<dbReference type="Pfam" id="PF00892">
    <property type="entry name" value="EamA"/>
    <property type="match status" value="2"/>
</dbReference>
<dbReference type="EMBL" id="CP021558">
    <property type="protein sequence ID" value="AUE02148.1"/>
    <property type="molecule type" value="Genomic_DNA"/>
</dbReference>
<dbReference type="InterPro" id="IPR000620">
    <property type="entry name" value="EamA_dom"/>
</dbReference>
<dbReference type="PANTHER" id="PTHR32322:SF2">
    <property type="entry name" value="EAMA DOMAIN-CONTAINING PROTEIN"/>
    <property type="match status" value="1"/>
</dbReference>
<comment type="similarity">
    <text evidence="2">Belongs to the EamA transporter family.</text>
</comment>
<proteinExistence type="inferred from homology"/>
<feature type="transmembrane region" description="Helical" evidence="6">
    <location>
        <begin position="92"/>
        <end position="111"/>
    </location>
</feature>
<feature type="transmembrane region" description="Helical" evidence="6">
    <location>
        <begin position="207"/>
        <end position="225"/>
    </location>
</feature>
<evidence type="ECO:0000256" key="3">
    <source>
        <dbReference type="ARBA" id="ARBA00022692"/>
    </source>
</evidence>
<reference evidence="8 10" key="1">
    <citation type="submission" date="2017-05" db="EMBL/GenBank/DDBJ databases">
        <title>Comparative genomics and methylome analysis of the gut commensal Bifidobacterium breve.</title>
        <authorList>
            <person name="Bottacini F."/>
            <person name="Morrissey R."/>
            <person name="Roberts R.J."/>
            <person name="James K."/>
            <person name="van Breen J."/>
            <person name="Egan M."/>
            <person name="Lambert J."/>
            <person name="van Limpt K."/>
            <person name="Stanton C."/>
            <person name="Knol J."/>
            <person name="O' Connell Motherway M."/>
            <person name="van Sinderen D."/>
        </authorList>
    </citation>
    <scope>NUCLEOTIDE SEQUENCE [LARGE SCALE GENOMIC DNA]</scope>
    <source>
        <strain evidence="8 10">215W447a</strain>
    </source>
</reference>
<feature type="domain" description="EamA" evidence="7">
    <location>
        <begin position="178"/>
        <end position="310"/>
    </location>
</feature>
<keyword evidence="4 6" id="KW-1133">Transmembrane helix</keyword>
<feature type="transmembrane region" description="Helical" evidence="6">
    <location>
        <begin position="237"/>
        <end position="257"/>
    </location>
</feature>
<evidence type="ECO:0000313" key="8">
    <source>
        <dbReference type="EMBL" id="AUE02148.1"/>
    </source>
</evidence>
<dbReference type="InterPro" id="IPR050638">
    <property type="entry name" value="AA-Vitamin_Transporters"/>
</dbReference>
<evidence type="ECO:0000256" key="6">
    <source>
        <dbReference type="SAM" id="Phobius"/>
    </source>
</evidence>
<feature type="transmembrane region" description="Helical" evidence="6">
    <location>
        <begin position="24"/>
        <end position="44"/>
    </location>
</feature>
<dbReference type="RefSeq" id="WP_025341498.1">
    <property type="nucleotide sequence ID" value="NZ_BCXP01000015.1"/>
</dbReference>
<dbReference type="AlphaFoldDB" id="A0A0L0LW23"/>
<evidence type="ECO:0000256" key="2">
    <source>
        <dbReference type="ARBA" id="ARBA00007362"/>
    </source>
</evidence>